<protein>
    <submittedName>
        <fullName evidence="2">Uncharacterized protein</fullName>
    </submittedName>
</protein>
<proteinExistence type="predicted"/>
<sequence>MVPSPRLRGSEGRVETRGSTPVGAGRRMRGGTPAHDMAFRNGHAHILHQMQKCNKYRIKQYWMPALQ</sequence>
<reference evidence="2 3" key="1">
    <citation type="journal article" date="2015" name="Int. J. Syst. Evol. Microbiol.">
        <title>Rhizobium anhuiense sp. nov., isolated from effective nodules of Vicia faba and Pisum sativum.</title>
        <authorList>
            <person name="Zhang Y.J."/>
            <person name="Zheng W.T."/>
            <person name="Everall I."/>
            <person name="Young J.P."/>
            <person name="Zhang X.X."/>
            <person name="Tian C.F."/>
            <person name="Sui X.H."/>
            <person name="Wang E.T."/>
            <person name="Chen W.X."/>
        </authorList>
    </citation>
    <scope>NUCLEOTIDE SEQUENCE [LARGE SCALE GENOMIC DNA]</scope>
    <source>
        <strain evidence="2 3">CCBAU 23252</strain>
    </source>
</reference>
<name>A0A3S0ST57_9HYPH</name>
<evidence type="ECO:0000313" key="3">
    <source>
        <dbReference type="Proteomes" id="UP000273611"/>
    </source>
</evidence>
<dbReference type="Proteomes" id="UP000273611">
    <property type="component" value="Unassembled WGS sequence"/>
</dbReference>
<evidence type="ECO:0000256" key="1">
    <source>
        <dbReference type="SAM" id="MobiDB-lite"/>
    </source>
</evidence>
<accession>A0A3S0ST57</accession>
<feature type="region of interest" description="Disordered" evidence="1">
    <location>
        <begin position="1"/>
        <end position="36"/>
    </location>
</feature>
<evidence type="ECO:0000313" key="2">
    <source>
        <dbReference type="EMBL" id="RUL99517.1"/>
    </source>
</evidence>
<organism evidence="2 3">
    <name type="scientific">Rhizobium anhuiense</name>
    <dbReference type="NCBI Taxonomy" id="1184720"/>
    <lineage>
        <taxon>Bacteria</taxon>
        <taxon>Pseudomonadati</taxon>
        <taxon>Pseudomonadota</taxon>
        <taxon>Alphaproteobacteria</taxon>
        <taxon>Hyphomicrobiales</taxon>
        <taxon>Rhizobiaceae</taxon>
        <taxon>Rhizobium/Agrobacterium group</taxon>
        <taxon>Rhizobium</taxon>
    </lineage>
</organism>
<dbReference type="EMBL" id="RIBW01000010">
    <property type="protein sequence ID" value="RUL99517.1"/>
    <property type="molecule type" value="Genomic_DNA"/>
</dbReference>
<comment type="caution">
    <text evidence="2">The sequence shown here is derived from an EMBL/GenBank/DDBJ whole genome shotgun (WGS) entry which is preliminary data.</text>
</comment>
<gene>
    <name evidence="2" type="ORF">EEQ99_20845</name>
</gene>
<dbReference type="AlphaFoldDB" id="A0A3S0ST57"/>